<dbReference type="EMBL" id="SNRY01003231">
    <property type="protein sequence ID" value="KAA6321734.1"/>
    <property type="molecule type" value="Genomic_DNA"/>
</dbReference>
<accession>A0A5J4QLE8</accession>
<name>A0A5J4QLE8_9ZZZZ</name>
<evidence type="ECO:0000313" key="1">
    <source>
        <dbReference type="EMBL" id="KAA6321734.1"/>
    </source>
</evidence>
<reference evidence="1" key="1">
    <citation type="submission" date="2019-03" db="EMBL/GenBank/DDBJ databases">
        <title>Single cell metagenomics reveals metabolic interactions within the superorganism composed of flagellate Streblomastix strix and complex community of Bacteroidetes bacteria on its surface.</title>
        <authorList>
            <person name="Treitli S.C."/>
            <person name="Kolisko M."/>
            <person name="Husnik F."/>
            <person name="Keeling P."/>
            <person name="Hampl V."/>
        </authorList>
    </citation>
    <scope>NUCLEOTIDE SEQUENCE</scope>
    <source>
        <strain evidence="1">STM</strain>
    </source>
</reference>
<sequence>MFICFLFISSLYLTNTTKKQENAFNYENSFPIFNLLFIP</sequence>
<organism evidence="1">
    <name type="scientific">termite gut metagenome</name>
    <dbReference type="NCBI Taxonomy" id="433724"/>
    <lineage>
        <taxon>unclassified sequences</taxon>
        <taxon>metagenomes</taxon>
        <taxon>organismal metagenomes</taxon>
    </lineage>
</organism>
<protein>
    <submittedName>
        <fullName evidence="1">Uncharacterized protein</fullName>
    </submittedName>
</protein>
<dbReference type="AlphaFoldDB" id="A0A5J4QLE8"/>
<gene>
    <name evidence="1" type="ORF">EZS27_028650</name>
</gene>
<proteinExistence type="predicted"/>
<comment type="caution">
    <text evidence="1">The sequence shown here is derived from an EMBL/GenBank/DDBJ whole genome shotgun (WGS) entry which is preliminary data.</text>
</comment>